<keyword evidence="4" id="KW-1185">Reference proteome</keyword>
<evidence type="ECO:0000256" key="1">
    <source>
        <dbReference type="SAM" id="SignalP"/>
    </source>
</evidence>
<feature type="domain" description="Pyrrolo-quinoline quinone repeat" evidence="2">
    <location>
        <begin position="134"/>
        <end position="371"/>
    </location>
</feature>
<dbReference type="InterPro" id="IPR002372">
    <property type="entry name" value="PQQ_rpt_dom"/>
</dbReference>
<keyword evidence="1" id="KW-0732">Signal</keyword>
<dbReference type="Pfam" id="PF13360">
    <property type="entry name" value="PQQ_2"/>
    <property type="match status" value="1"/>
</dbReference>
<dbReference type="InterPro" id="IPR018391">
    <property type="entry name" value="PQQ_b-propeller_rpt"/>
</dbReference>
<name>A0A6I6MLB6_9CAUL</name>
<dbReference type="PANTHER" id="PTHR34512">
    <property type="entry name" value="CELL SURFACE PROTEIN"/>
    <property type="match status" value="1"/>
</dbReference>
<reference evidence="4" key="1">
    <citation type="submission" date="2019-12" db="EMBL/GenBank/DDBJ databases">
        <title>Complete genome of Terracaulis silvestris 0127_4.</title>
        <authorList>
            <person name="Vieira S."/>
            <person name="Riedel T."/>
            <person name="Sproer C."/>
            <person name="Pascual J."/>
            <person name="Boedeker C."/>
            <person name="Overmann J."/>
        </authorList>
    </citation>
    <scope>NUCLEOTIDE SEQUENCE [LARGE SCALE GENOMIC DNA]</scope>
    <source>
        <strain evidence="4">0127_4</strain>
    </source>
</reference>
<dbReference type="AlphaFoldDB" id="A0A6I6MLB6"/>
<dbReference type="KEGG" id="tsv:DSM104635_02348"/>
<dbReference type="SUPFAM" id="SSF50998">
    <property type="entry name" value="Quinoprotein alcohol dehydrogenase-like"/>
    <property type="match status" value="1"/>
</dbReference>
<evidence type="ECO:0000259" key="2">
    <source>
        <dbReference type="Pfam" id="PF13360"/>
    </source>
</evidence>
<dbReference type="Gene3D" id="2.130.10.10">
    <property type="entry name" value="YVTN repeat-like/Quinoprotein amine dehydrogenase"/>
    <property type="match status" value="1"/>
</dbReference>
<accession>A0A6I6MLB6</accession>
<dbReference type="SMART" id="SM00564">
    <property type="entry name" value="PQQ"/>
    <property type="match status" value="6"/>
</dbReference>
<evidence type="ECO:0000313" key="4">
    <source>
        <dbReference type="Proteomes" id="UP000431269"/>
    </source>
</evidence>
<dbReference type="PANTHER" id="PTHR34512:SF30">
    <property type="entry name" value="OUTER MEMBRANE PROTEIN ASSEMBLY FACTOR BAMB"/>
    <property type="match status" value="1"/>
</dbReference>
<dbReference type="PROSITE" id="PS51257">
    <property type="entry name" value="PROKAR_LIPOPROTEIN"/>
    <property type="match status" value="1"/>
</dbReference>
<gene>
    <name evidence="3" type="primary">bamB</name>
    <name evidence="3" type="ORF">DSM104635_02348</name>
</gene>
<dbReference type="EMBL" id="CP047045">
    <property type="protein sequence ID" value="QGZ95499.1"/>
    <property type="molecule type" value="Genomic_DNA"/>
</dbReference>
<sequence>MMKPLRPIALIAAAAALTACSTVSRIGDAINPFNGDEPTQTVPEDGRVSILAFEQQLTPDAALQGRAITTPAPVDMVDWSQPGGTADNSPPNSAGAAALDRAWTTGLGEGSTDRVQIAAPPVIADGRLYFLDGDHRVHAISAADGDTLWTESLRPDEGRDRTARGGGVAAFGNRVFVTTGFGFIAALNGDTGDQVWRTDGGAPFQSAPTVAGGRVYATTNDSELMAFDVTTGAVQWNYQAIAEPARILSASSVAVDNDSVVAPFASGEVVALLGANGRRLWSDSLSRSGRLTSLSAINDIAGRPVVDGGAVYAASHSGVLAAIDLRSGQRIWARTFASTQTPWVSGPVLYAVSVDGELVAFDRVTGNIYWMQQLRRYRDEEDRTGRVSWTGPIMVGSRLILANSLGDVVAVSPANGETLASERVGEAVFIPPIAANGQIYIVTDDARLVVFR</sequence>
<protein>
    <submittedName>
        <fullName evidence="3">Outer membrane protein assembly factor BamB</fullName>
    </submittedName>
</protein>
<feature type="chain" id="PRO_5026013796" evidence="1">
    <location>
        <begin position="26"/>
        <end position="452"/>
    </location>
</feature>
<proteinExistence type="predicted"/>
<dbReference type="InterPro" id="IPR011047">
    <property type="entry name" value="Quinoprotein_ADH-like_sf"/>
</dbReference>
<evidence type="ECO:0000313" key="3">
    <source>
        <dbReference type="EMBL" id="QGZ95499.1"/>
    </source>
</evidence>
<organism evidence="3 4">
    <name type="scientific">Terricaulis silvestris</name>
    <dbReference type="NCBI Taxonomy" id="2686094"/>
    <lineage>
        <taxon>Bacteria</taxon>
        <taxon>Pseudomonadati</taxon>
        <taxon>Pseudomonadota</taxon>
        <taxon>Alphaproteobacteria</taxon>
        <taxon>Caulobacterales</taxon>
        <taxon>Caulobacteraceae</taxon>
        <taxon>Terricaulis</taxon>
    </lineage>
</organism>
<feature type="signal peptide" evidence="1">
    <location>
        <begin position="1"/>
        <end position="25"/>
    </location>
</feature>
<dbReference type="InterPro" id="IPR015943">
    <property type="entry name" value="WD40/YVTN_repeat-like_dom_sf"/>
</dbReference>
<dbReference type="RefSeq" id="WP_158766355.1">
    <property type="nucleotide sequence ID" value="NZ_CP047045.1"/>
</dbReference>
<dbReference type="Proteomes" id="UP000431269">
    <property type="component" value="Chromosome"/>
</dbReference>